<organism evidence="1 2">
    <name type="scientific">Desulfomonile tiedjei (strain ATCC 49306 / DSM 6799 / DCB-1)</name>
    <dbReference type="NCBI Taxonomy" id="706587"/>
    <lineage>
        <taxon>Bacteria</taxon>
        <taxon>Pseudomonadati</taxon>
        <taxon>Thermodesulfobacteriota</taxon>
        <taxon>Desulfomonilia</taxon>
        <taxon>Desulfomonilales</taxon>
        <taxon>Desulfomonilaceae</taxon>
        <taxon>Desulfomonile</taxon>
    </lineage>
</organism>
<accession>I4CED8</accession>
<name>I4CED8_DESTA</name>
<protein>
    <submittedName>
        <fullName evidence="1">Uncharacterized protein</fullName>
    </submittedName>
</protein>
<keyword evidence="2" id="KW-1185">Reference proteome</keyword>
<dbReference type="Proteomes" id="UP000006055">
    <property type="component" value="Chromosome"/>
</dbReference>
<dbReference type="KEGG" id="dti:Desti_5340"/>
<dbReference type="EMBL" id="CP003360">
    <property type="protein sequence ID" value="AFM27929.1"/>
    <property type="molecule type" value="Genomic_DNA"/>
</dbReference>
<reference evidence="2" key="1">
    <citation type="submission" date="2012-06" db="EMBL/GenBank/DDBJ databases">
        <title>Complete sequence of chromosome of Desulfomonile tiedjei DSM 6799.</title>
        <authorList>
            <person name="Lucas S."/>
            <person name="Copeland A."/>
            <person name="Lapidus A."/>
            <person name="Glavina del Rio T."/>
            <person name="Dalin E."/>
            <person name="Tice H."/>
            <person name="Bruce D."/>
            <person name="Goodwin L."/>
            <person name="Pitluck S."/>
            <person name="Peters L."/>
            <person name="Ovchinnikova G."/>
            <person name="Zeytun A."/>
            <person name="Lu M."/>
            <person name="Kyrpides N."/>
            <person name="Mavromatis K."/>
            <person name="Ivanova N."/>
            <person name="Brettin T."/>
            <person name="Detter J.C."/>
            <person name="Han C."/>
            <person name="Larimer F."/>
            <person name="Land M."/>
            <person name="Hauser L."/>
            <person name="Markowitz V."/>
            <person name="Cheng J.-F."/>
            <person name="Hugenholtz P."/>
            <person name="Woyke T."/>
            <person name="Wu D."/>
            <person name="Spring S."/>
            <person name="Schroeder M."/>
            <person name="Brambilla E."/>
            <person name="Klenk H.-P."/>
            <person name="Eisen J.A."/>
        </authorList>
    </citation>
    <scope>NUCLEOTIDE SEQUENCE [LARGE SCALE GENOMIC DNA]</scope>
    <source>
        <strain evidence="2">ATCC 49306 / DSM 6799 / DCB-1</strain>
    </source>
</reference>
<evidence type="ECO:0000313" key="2">
    <source>
        <dbReference type="Proteomes" id="UP000006055"/>
    </source>
</evidence>
<dbReference type="AlphaFoldDB" id="I4CED8"/>
<gene>
    <name evidence="1" type="ordered locus">Desti_5340</name>
</gene>
<sequence>MEDPEDVKRRLRVILRNHDGKRRAVFVEPNQNI</sequence>
<dbReference type="HOGENOM" id="CLU_3381563_0_0_7"/>
<proteinExistence type="predicted"/>
<evidence type="ECO:0000313" key="1">
    <source>
        <dbReference type="EMBL" id="AFM27929.1"/>
    </source>
</evidence>